<proteinExistence type="inferred from homology"/>
<dbReference type="Gene3D" id="3.40.50.720">
    <property type="entry name" value="NAD(P)-binding Rossmann-like Domain"/>
    <property type="match status" value="1"/>
</dbReference>
<dbReference type="OrthoDB" id="9810734at2"/>
<comment type="caution">
    <text evidence="4">The sequence shown here is derived from an EMBL/GenBank/DDBJ whole genome shotgun (WGS) entry which is preliminary data.</text>
</comment>
<dbReference type="GO" id="GO:0016491">
    <property type="term" value="F:oxidoreductase activity"/>
    <property type="evidence" value="ECO:0007669"/>
    <property type="project" value="UniProtKB-KW"/>
</dbReference>
<evidence type="ECO:0000256" key="2">
    <source>
        <dbReference type="ARBA" id="ARBA00023002"/>
    </source>
</evidence>
<dbReference type="AlphaFoldDB" id="A0A0W0ZXC9"/>
<dbReference type="PRINTS" id="PR00081">
    <property type="entry name" value="GDHRDH"/>
</dbReference>
<dbReference type="SUPFAM" id="SSF51735">
    <property type="entry name" value="NAD(P)-binding Rossmann-fold domains"/>
    <property type="match status" value="1"/>
</dbReference>
<reference evidence="4 5" key="1">
    <citation type="submission" date="2015-11" db="EMBL/GenBank/DDBJ databases">
        <title>Genomic analysis of 38 Legionella species identifies large and diverse effector repertoires.</title>
        <authorList>
            <person name="Burstein D."/>
            <person name="Amaro F."/>
            <person name="Zusman T."/>
            <person name="Lifshitz Z."/>
            <person name="Cohen O."/>
            <person name="Gilbert J.A."/>
            <person name="Pupko T."/>
            <person name="Shuman H.A."/>
            <person name="Segal G."/>
        </authorList>
    </citation>
    <scope>NUCLEOTIDE SEQUENCE [LARGE SCALE GENOMIC DNA]</scope>
    <source>
        <strain evidence="4 5">ATCC 49180</strain>
    </source>
</reference>
<dbReference type="STRING" id="40335.Ltuc_1579"/>
<comment type="similarity">
    <text evidence="1 3">Belongs to the short-chain dehydrogenases/reductases (SDR) family.</text>
</comment>
<dbReference type="EMBL" id="LNZA01000001">
    <property type="protein sequence ID" value="KTD73732.1"/>
    <property type="molecule type" value="Genomic_DNA"/>
</dbReference>
<dbReference type="InterPro" id="IPR002347">
    <property type="entry name" value="SDR_fam"/>
</dbReference>
<dbReference type="PANTHER" id="PTHR42901:SF1">
    <property type="entry name" value="ALCOHOL DEHYDROGENASE"/>
    <property type="match status" value="1"/>
</dbReference>
<dbReference type="Pfam" id="PF00106">
    <property type="entry name" value="adh_short"/>
    <property type="match status" value="1"/>
</dbReference>
<dbReference type="Proteomes" id="UP000054693">
    <property type="component" value="Unassembled WGS sequence"/>
</dbReference>
<dbReference type="CDD" id="cd05233">
    <property type="entry name" value="SDR_c"/>
    <property type="match status" value="1"/>
</dbReference>
<organism evidence="4 5">
    <name type="scientific">Legionella tucsonensis</name>
    <dbReference type="NCBI Taxonomy" id="40335"/>
    <lineage>
        <taxon>Bacteria</taxon>
        <taxon>Pseudomonadati</taxon>
        <taxon>Pseudomonadota</taxon>
        <taxon>Gammaproteobacteria</taxon>
        <taxon>Legionellales</taxon>
        <taxon>Legionellaceae</taxon>
        <taxon>Legionella</taxon>
    </lineage>
</organism>
<dbReference type="PANTHER" id="PTHR42901">
    <property type="entry name" value="ALCOHOL DEHYDROGENASE"/>
    <property type="match status" value="1"/>
</dbReference>
<dbReference type="PRINTS" id="PR00080">
    <property type="entry name" value="SDRFAMILY"/>
</dbReference>
<dbReference type="PATRIC" id="fig|40335.7.peg.1676"/>
<sequence>MKILLTGATGRLGREISKFLNTPSNKVALHGRNLNGLSNLAKSLDKSEVITVANDLSFPEAAESIIQEVIHHFKGLDVLINNAACFNFGNFINMPLPIIKDTIQTNLVSLIMLTRLALPHLIASKQGIIINIASIAGQDYIPGAATYCATKHAIFGFSGSLFEEVRDQGVRVCTIAPGQLTISNVNEANTIPPIELAQLVNYVLNFPGIKSFPREIIVGAI</sequence>
<name>A0A0W0ZXC9_9GAMM</name>
<dbReference type="InterPro" id="IPR036291">
    <property type="entry name" value="NAD(P)-bd_dom_sf"/>
</dbReference>
<keyword evidence="2" id="KW-0560">Oxidoreductase</keyword>
<dbReference type="RefSeq" id="WP_058520737.1">
    <property type="nucleotide sequence ID" value="NZ_CAAAIP010000008.1"/>
</dbReference>
<evidence type="ECO:0000256" key="3">
    <source>
        <dbReference type="RuleBase" id="RU000363"/>
    </source>
</evidence>
<accession>A0A0W0ZXC9</accession>
<evidence type="ECO:0000256" key="1">
    <source>
        <dbReference type="ARBA" id="ARBA00006484"/>
    </source>
</evidence>
<evidence type="ECO:0000313" key="4">
    <source>
        <dbReference type="EMBL" id="KTD73732.1"/>
    </source>
</evidence>
<gene>
    <name evidence="4" type="primary">phaB_2</name>
    <name evidence="4" type="ORF">Ltuc_1579</name>
</gene>
<protein>
    <submittedName>
        <fullName evidence="4">Acetoacetyl CoA reductase</fullName>
    </submittedName>
</protein>
<keyword evidence="5" id="KW-1185">Reference proteome</keyword>
<evidence type="ECO:0000313" key="5">
    <source>
        <dbReference type="Proteomes" id="UP000054693"/>
    </source>
</evidence>